<comment type="caution">
    <text evidence="1">The sequence shown here is derived from an EMBL/GenBank/DDBJ whole genome shotgun (WGS) entry which is preliminary data.</text>
</comment>
<proteinExistence type="predicted"/>
<protein>
    <submittedName>
        <fullName evidence="1">Uncharacterized protein</fullName>
    </submittedName>
</protein>
<keyword evidence="2" id="KW-1185">Reference proteome</keyword>
<evidence type="ECO:0000313" key="1">
    <source>
        <dbReference type="EMBL" id="MDY0747578.1"/>
    </source>
</evidence>
<dbReference type="EMBL" id="JAXCLA010000008">
    <property type="protein sequence ID" value="MDY0747578.1"/>
    <property type="molecule type" value="Genomic_DNA"/>
</dbReference>
<gene>
    <name evidence="1" type="ORF">SNE35_23955</name>
</gene>
<accession>A0ABU5DMP1</accession>
<dbReference type="Proteomes" id="UP001285263">
    <property type="component" value="Unassembled WGS sequence"/>
</dbReference>
<sequence>MAFTTLVRLQQNCANAAFITAAGRGRNGLLLEQGPFMVGLTR</sequence>
<organism evidence="1 2">
    <name type="scientific">Roseateles agri</name>
    <dbReference type="NCBI Taxonomy" id="3098619"/>
    <lineage>
        <taxon>Bacteria</taxon>
        <taxon>Pseudomonadati</taxon>
        <taxon>Pseudomonadota</taxon>
        <taxon>Betaproteobacteria</taxon>
        <taxon>Burkholderiales</taxon>
        <taxon>Sphaerotilaceae</taxon>
        <taxon>Roseateles</taxon>
    </lineage>
</organism>
<name>A0ABU5DMP1_9BURK</name>
<reference evidence="1 2" key="1">
    <citation type="submission" date="2023-11" db="EMBL/GenBank/DDBJ databases">
        <title>Paucibacter sp. nov., isolated from fresh soil in Korea.</title>
        <authorList>
            <person name="Le N.T.T."/>
        </authorList>
    </citation>
    <scope>NUCLEOTIDE SEQUENCE [LARGE SCALE GENOMIC DNA]</scope>
    <source>
        <strain evidence="1 2">R3-3</strain>
    </source>
</reference>
<evidence type="ECO:0000313" key="2">
    <source>
        <dbReference type="Proteomes" id="UP001285263"/>
    </source>
</evidence>